<gene>
    <name evidence="3" type="ORF">J9317_09000</name>
</gene>
<dbReference type="InterPro" id="IPR002942">
    <property type="entry name" value="S4_RNA-bd"/>
</dbReference>
<dbReference type="Pfam" id="PF01479">
    <property type="entry name" value="S4"/>
    <property type="match status" value="1"/>
</dbReference>
<dbReference type="InterPro" id="IPR040591">
    <property type="entry name" value="RqcP2_RBD"/>
</dbReference>
<dbReference type="PROSITE" id="PS50889">
    <property type="entry name" value="S4"/>
    <property type="match status" value="1"/>
</dbReference>
<keyword evidence="1" id="KW-0694">RNA-binding</keyword>
<organism evidence="3 4">
    <name type="scientific">Metabacillus flavus</name>
    <dbReference type="NCBI Taxonomy" id="2823519"/>
    <lineage>
        <taxon>Bacteria</taxon>
        <taxon>Bacillati</taxon>
        <taxon>Bacillota</taxon>
        <taxon>Bacilli</taxon>
        <taxon>Bacillales</taxon>
        <taxon>Bacillaceae</taxon>
        <taxon>Metabacillus</taxon>
    </lineage>
</organism>
<proteinExistence type="predicted"/>
<keyword evidence="4" id="KW-1185">Reference proteome</keyword>
<accession>A0ABS5LE74</accession>
<dbReference type="Gene3D" id="3.10.290.10">
    <property type="entry name" value="RNA-binding S4 domain"/>
    <property type="match status" value="1"/>
</dbReference>
<dbReference type="InterPro" id="IPR012677">
    <property type="entry name" value="Nucleotide-bd_a/b_plait_sf"/>
</dbReference>
<sequence>MTDLFQHFREDERDFIEKVIGWKEYVLSSYSPKLTDFLDPREQEIVRSLIGDQKEVNAAFQGGTPQAERKRALLYPEYLEPDHDDFALSLFQISYPSKFVNLEHRQVLGALMSIGLKRSKYGDILIEDENIQLVAAEEMDDFLKLQLTEIGKAKVELKKIDFSKAIAKHDEWSESSTTVSSLRLDAVIAAIYGISRQKVQPLLQAGQVKVNWRTAEQGSMECQEGDRISVRGFGRSKVTEILGRTKKDKIRLLFGRQK</sequence>
<evidence type="ECO:0000256" key="1">
    <source>
        <dbReference type="PROSITE-ProRule" id="PRU00182"/>
    </source>
</evidence>
<dbReference type="Proteomes" id="UP000682403">
    <property type="component" value="Unassembled WGS sequence"/>
</dbReference>
<dbReference type="RefSeq" id="WP_211557990.1">
    <property type="nucleotide sequence ID" value="NZ_JAGVRK010000001.1"/>
</dbReference>
<dbReference type="InterPro" id="IPR036986">
    <property type="entry name" value="S4_RNA-bd_sf"/>
</dbReference>
<evidence type="ECO:0000313" key="3">
    <source>
        <dbReference type="EMBL" id="MBS2968894.1"/>
    </source>
</evidence>
<dbReference type="Pfam" id="PF17774">
    <property type="entry name" value="YlmH_RBD"/>
    <property type="match status" value="1"/>
</dbReference>
<feature type="domain" description="RNA-binding S4" evidence="2">
    <location>
        <begin position="182"/>
        <end position="239"/>
    </location>
</feature>
<dbReference type="Pfam" id="PF21278">
    <property type="entry name" value="YlmH_1st"/>
    <property type="match status" value="1"/>
</dbReference>
<dbReference type="PANTHER" id="PTHR13633">
    <property type="entry name" value="MITOCHONDRIAL TRANSCRIPTION RESCUE FACTOR 1"/>
    <property type="match status" value="1"/>
</dbReference>
<dbReference type="PANTHER" id="PTHR13633:SF3">
    <property type="entry name" value="MITOCHONDRIAL TRANSCRIPTION RESCUE FACTOR 1"/>
    <property type="match status" value="1"/>
</dbReference>
<dbReference type="InterPro" id="IPR048443">
    <property type="entry name" value="RqcP2_N"/>
</dbReference>
<comment type="caution">
    <text evidence="3">The sequence shown here is derived from an EMBL/GenBank/DDBJ whole genome shotgun (WGS) entry which is preliminary data.</text>
</comment>
<evidence type="ECO:0000259" key="2">
    <source>
        <dbReference type="SMART" id="SM00363"/>
    </source>
</evidence>
<dbReference type="SMART" id="SM00363">
    <property type="entry name" value="S4"/>
    <property type="match status" value="1"/>
</dbReference>
<reference evidence="3 4" key="1">
    <citation type="submission" date="2021-04" db="EMBL/GenBank/DDBJ databases">
        <title>Metabacillus sp. strain KIGAM252 whole genome sequence.</title>
        <authorList>
            <person name="Seo M.-J."/>
            <person name="Cho E.-S."/>
            <person name="Hwang C.Y."/>
            <person name="Yoon D.J."/>
        </authorList>
    </citation>
    <scope>NUCLEOTIDE SEQUENCE [LARGE SCALE GENOMIC DNA]</scope>
    <source>
        <strain evidence="3 4">KIGAM252</strain>
    </source>
</reference>
<dbReference type="Gene3D" id="3.30.1370.160">
    <property type="match status" value="1"/>
</dbReference>
<dbReference type="CDD" id="cd00165">
    <property type="entry name" value="S4"/>
    <property type="match status" value="1"/>
</dbReference>
<dbReference type="EMBL" id="JAGVRK010000001">
    <property type="protein sequence ID" value="MBS2968894.1"/>
    <property type="molecule type" value="Genomic_DNA"/>
</dbReference>
<dbReference type="SUPFAM" id="SSF55174">
    <property type="entry name" value="Alpha-L RNA-binding motif"/>
    <property type="match status" value="1"/>
</dbReference>
<evidence type="ECO:0000313" key="4">
    <source>
        <dbReference type="Proteomes" id="UP000682403"/>
    </source>
</evidence>
<dbReference type="Gene3D" id="3.30.70.330">
    <property type="match status" value="1"/>
</dbReference>
<protein>
    <submittedName>
        <fullName evidence="3">RNA-binding protein</fullName>
    </submittedName>
</protein>
<name>A0ABS5LE74_9BACI</name>